<protein>
    <submittedName>
        <fullName evidence="2">MazG-like nucleotide pyrophosphohydrolase</fullName>
    </submittedName>
</protein>
<dbReference type="EMBL" id="KU998249">
    <property type="protein sequence ID" value="ANA86989.1"/>
    <property type="molecule type" value="Genomic_DNA"/>
</dbReference>
<sequence>MQLDTYQTRATATAFYPGHEDSSSIEGLSYVTMGLVGESGEIANKVKKIIRDNGGVIDGITRTQVLAELGDVLWYVALIANQLGYPLHLVASWNLQKLADRAERGVLEGSGDNR</sequence>
<dbReference type="SUPFAM" id="SSF101386">
    <property type="entry name" value="all-alpha NTP pyrophosphatases"/>
    <property type="match status" value="1"/>
</dbReference>
<evidence type="ECO:0000313" key="2">
    <source>
        <dbReference type="EMBL" id="ANA86989.1"/>
    </source>
</evidence>
<dbReference type="Gene3D" id="1.10.287.1080">
    <property type="entry name" value="MazG-like"/>
    <property type="match status" value="1"/>
</dbReference>
<keyword evidence="3" id="KW-1185">Reference proteome</keyword>
<dbReference type="OrthoDB" id="15178at10239"/>
<proteinExistence type="predicted"/>
<accession>A0A160DG80</accession>
<dbReference type="Proteomes" id="UP000202160">
    <property type="component" value="Segment"/>
</dbReference>
<name>A0A160DG80_9CAUD</name>
<dbReference type="InterPro" id="IPR011379">
    <property type="entry name" value="MazG-related_GP37"/>
</dbReference>
<dbReference type="GeneID" id="28378706"/>
<dbReference type="PIRSF" id="PIRSF006639">
    <property type="entry name" value="UCP006639_pph"/>
    <property type="match status" value="1"/>
</dbReference>
<dbReference type="Pfam" id="PF03819">
    <property type="entry name" value="MazG"/>
    <property type="match status" value="1"/>
</dbReference>
<reference evidence="2 3" key="1">
    <citation type="submission" date="2016-03" db="EMBL/GenBank/DDBJ databases">
        <authorList>
            <person name="Montgomery M.T."/>
            <person name="Guerrero C.A."/>
            <person name="Mavrich T.N."/>
            <person name="Pope W.H."/>
            <person name="Garlena R.A."/>
            <person name="Russell D.A."/>
            <person name="Jacobs-Sera D."/>
            <person name="Hendrix R.W."/>
            <person name="Hatfull G.F."/>
        </authorList>
    </citation>
    <scope>NUCLEOTIDE SEQUENCE [LARGE SCALE GENOMIC DNA]</scope>
</reference>
<evidence type="ECO:0000259" key="1">
    <source>
        <dbReference type="Pfam" id="PF03819"/>
    </source>
</evidence>
<gene>
    <name evidence="2" type="primary">54</name>
    <name evidence="2" type="ORF">PBI_SOUPS_54</name>
</gene>
<feature type="domain" description="NTP pyrophosphohydrolase MazG-like" evidence="1">
    <location>
        <begin position="33"/>
        <end position="103"/>
    </location>
</feature>
<organism evidence="2 3">
    <name type="scientific">Gordonia phage Soups</name>
    <dbReference type="NCBI Taxonomy" id="1838079"/>
    <lineage>
        <taxon>Viruses</taxon>
        <taxon>Duplodnaviria</taxon>
        <taxon>Heunggongvirae</taxon>
        <taxon>Uroviricota</taxon>
        <taxon>Caudoviricetes</taxon>
        <taxon>Soupsvirus</taxon>
        <taxon>Soupsvirus soups</taxon>
    </lineage>
</organism>
<dbReference type="RefSeq" id="YP_009269352.1">
    <property type="nucleotide sequence ID" value="NC_030698.1"/>
</dbReference>
<dbReference type="KEGG" id="vg:28378706"/>
<dbReference type="InterPro" id="IPR004518">
    <property type="entry name" value="MazG-like_dom"/>
</dbReference>
<evidence type="ECO:0000313" key="3">
    <source>
        <dbReference type="Proteomes" id="UP000202160"/>
    </source>
</evidence>
<dbReference type="CDD" id="cd11541">
    <property type="entry name" value="NTP-PPase_u4"/>
    <property type="match status" value="1"/>
</dbReference>